<organism evidence="5">
    <name type="scientific">Pinguiococcus pyrenoidosus</name>
    <dbReference type="NCBI Taxonomy" id="172671"/>
    <lineage>
        <taxon>Eukaryota</taxon>
        <taxon>Sar</taxon>
        <taxon>Stramenopiles</taxon>
        <taxon>Ochrophyta</taxon>
        <taxon>Pinguiophyceae</taxon>
        <taxon>Pinguiochrysidales</taxon>
        <taxon>Pinguiochrysidaceae</taxon>
        <taxon>Pinguiococcus</taxon>
    </lineage>
</organism>
<sequence>MSLEDKMLKKNIPGKYSWWDDEDDHRGDDDDGEVQDPDEEGKDDLDVQRALQDAPEPVRRACMSQRVREKDNTGVKGVLRDFEEWRDEEDAKETSDAMRRNAALQRAARGAIRAADGGAHANVENADIDSDDEFLERYRRQRMSQLMAAAAAPTFGEVAEVSGDDFVETVDAVDPRAFVVVHLYEPFVHLCTKMNRVLEILARRQPSVKFLRMRADECRRTTGQEFDAIALPTLLVYRGGQTVATIVRVQDEVGEGLQANDVEWLLGLEGVFQASQNDSAAPQQIREGAQSSNRDNAADRLAEFALRIGNYDPLVTGDGSSRWHVEDSASETDEP</sequence>
<gene>
    <name evidence="5" type="ORF">PPYR1160_LOCUS14600</name>
</gene>
<dbReference type="InterPro" id="IPR024253">
    <property type="entry name" value="Phosducin_thioredoxin-like_dom"/>
</dbReference>
<dbReference type="GO" id="GO:0008277">
    <property type="term" value="P:regulation of G protein-coupled receptor signaling pathway"/>
    <property type="evidence" value="ECO:0007669"/>
    <property type="project" value="InterPro"/>
</dbReference>
<evidence type="ECO:0000256" key="3">
    <source>
        <dbReference type="SAM" id="MobiDB-lite"/>
    </source>
</evidence>
<dbReference type="Gene3D" id="3.40.30.10">
    <property type="entry name" value="Glutaredoxin"/>
    <property type="match status" value="1"/>
</dbReference>
<dbReference type="EMBL" id="HBEA01019210">
    <property type="protein sequence ID" value="CAD8265097.1"/>
    <property type="molecule type" value="Transcribed_RNA"/>
</dbReference>
<evidence type="ECO:0000259" key="4">
    <source>
        <dbReference type="Pfam" id="PF02114"/>
    </source>
</evidence>
<reference evidence="5" key="1">
    <citation type="submission" date="2021-01" db="EMBL/GenBank/DDBJ databases">
        <authorList>
            <person name="Corre E."/>
            <person name="Pelletier E."/>
            <person name="Niang G."/>
            <person name="Scheremetjew M."/>
            <person name="Finn R."/>
            <person name="Kale V."/>
            <person name="Holt S."/>
            <person name="Cochrane G."/>
            <person name="Meng A."/>
            <person name="Brown T."/>
            <person name="Cohen L."/>
        </authorList>
    </citation>
    <scope>NUCLEOTIDE SEQUENCE</scope>
    <source>
        <strain evidence="5">CCMP2078</strain>
    </source>
</reference>
<dbReference type="CDD" id="cd02987">
    <property type="entry name" value="Phd_like_Phd"/>
    <property type="match status" value="1"/>
</dbReference>
<feature type="region of interest" description="Disordered" evidence="3">
    <location>
        <begin position="12"/>
        <end position="44"/>
    </location>
</feature>
<dbReference type="Pfam" id="PF02114">
    <property type="entry name" value="Phosducin"/>
    <property type="match status" value="1"/>
</dbReference>
<name>A0A7R9UGG9_9STRA</name>
<keyword evidence="2" id="KW-0597">Phosphoprotein</keyword>
<dbReference type="PANTHER" id="PTHR46052:SF1">
    <property type="entry name" value="PHOSDUCIN-LIKE PROTEIN"/>
    <property type="match status" value="1"/>
</dbReference>
<accession>A0A7R9UGG9</accession>
<dbReference type="AlphaFoldDB" id="A0A7R9UGG9"/>
<comment type="similarity">
    <text evidence="1">Belongs to the phosducin family.</text>
</comment>
<feature type="region of interest" description="Disordered" evidence="3">
    <location>
        <begin position="313"/>
        <end position="335"/>
    </location>
</feature>
<evidence type="ECO:0000256" key="2">
    <source>
        <dbReference type="ARBA" id="ARBA00022553"/>
    </source>
</evidence>
<dbReference type="PANTHER" id="PTHR46052">
    <property type="entry name" value="PHOSDUCIN-LIKE PROTEIN"/>
    <property type="match status" value="1"/>
</dbReference>
<dbReference type="InterPro" id="IPR001200">
    <property type="entry name" value="Phosducin"/>
</dbReference>
<dbReference type="InterPro" id="IPR023196">
    <property type="entry name" value="Phosducin_N_dom_sf"/>
</dbReference>
<dbReference type="SUPFAM" id="SSF52833">
    <property type="entry name" value="Thioredoxin-like"/>
    <property type="match status" value="1"/>
</dbReference>
<feature type="domain" description="Phosducin" evidence="4">
    <location>
        <begin position="130"/>
        <end position="267"/>
    </location>
</feature>
<dbReference type="Gene3D" id="1.10.168.10">
    <property type="entry name" value="Phosducin, domain 2"/>
    <property type="match status" value="1"/>
</dbReference>
<evidence type="ECO:0000256" key="1">
    <source>
        <dbReference type="ARBA" id="ARBA00009686"/>
    </source>
</evidence>
<dbReference type="InterPro" id="IPR036249">
    <property type="entry name" value="Thioredoxin-like_sf"/>
</dbReference>
<dbReference type="InterPro" id="IPR051499">
    <property type="entry name" value="Phosducin-like_reg"/>
</dbReference>
<evidence type="ECO:0000313" key="5">
    <source>
        <dbReference type="EMBL" id="CAD8265097.1"/>
    </source>
</evidence>
<protein>
    <recommendedName>
        <fullName evidence="4">Phosducin domain-containing protein</fullName>
    </recommendedName>
</protein>
<dbReference type="PRINTS" id="PR00677">
    <property type="entry name" value="PHOSDUCIN"/>
</dbReference>
<proteinExistence type="inferred from homology"/>
<feature type="region of interest" description="Disordered" evidence="3">
    <location>
        <begin position="277"/>
        <end position="296"/>
    </location>
</feature>
<feature type="compositionally biased region" description="Acidic residues" evidence="3">
    <location>
        <begin position="19"/>
        <end position="43"/>
    </location>
</feature>